<evidence type="ECO:0000256" key="2">
    <source>
        <dbReference type="SAM" id="Phobius"/>
    </source>
</evidence>
<feature type="compositionally biased region" description="Polar residues" evidence="1">
    <location>
        <begin position="387"/>
        <end position="419"/>
    </location>
</feature>
<feature type="compositionally biased region" description="Low complexity" evidence="1">
    <location>
        <begin position="278"/>
        <end position="293"/>
    </location>
</feature>
<name>A0A6S8BZ12_9STRA</name>
<feature type="compositionally biased region" description="Polar residues" evidence="1">
    <location>
        <begin position="299"/>
        <end position="328"/>
    </location>
</feature>
<feature type="region of interest" description="Disordered" evidence="1">
    <location>
        <begin position="195"/>
        <end position="217"/>
    </location>
</feature>
<feature type="region of interest" description="Disordered" evidence="1">
    <location>
        <begin position="988"/>
        <end position="1011"/>
    </location>
</feature>
<dbReference type="EMBL" id="HBIJ01008172">
    <property type="protein sequence ID" value="CAE0365028.1"/>
    <property type="molecule type" value="Transcribed_RNA"/>
</dbReference>
<keyword evidence="3" id="KW-0732">Signal</keyword>
<protein>
    <recommendedName>
        <fullName evidence="8">Calmodulin</fullName>
    </recommendedName>
</protein>
<reference evidence="6" key="1">
    <citation type="submission" date="2021-01" db="EMBL/GenBank/DDBJ databases">
        <authorList>
            <person name="Corre E."/>
            <person name="Pelletier E."/>
            <person name="Niang G."/>
            <person name="Scheremetjew M."/>
            <person name="Finn R."/>
            <person name="Kale V."/>
            <person name="Holt S."/>
            <person name="Cochrane G."/>
            <person name="Meng A."/>
            <person name="Brown T."/>
            <person name="Cohen L."/>
        </authorList>
    </citation>
    <scope>NUCLEOTIDE SEQUENCE</scope>
    <source>
        <strain evidence="6">CCMP1510</strain>
    </source>
</reference>
<feature type="compositionally biased region" description="Low complexity" evidence="1">
    <location>
        <begin position="329"/>
        <end position="344"/>
    </location>
</feature>
<feature type="compositionally biased region" description="Low complexity" evidence="1">
    <location>
        <begin position="420"/>
        <end position="436"/>
    </location>
</feature>
<evidence type="ECO:0000313" key="4">
    <source>
        <dbReference type="EMBL" id="CAE0365023.1"/>
    </source>
</evidence>
<accession>A0A6S8BZ12</accession>
<feature type="region of interest" description="Disordered" evidence="1">
    <location>
        <begin position="818"/>
        <end position="867"/>
    </location>
</feature>
<evidence type="ECO:0000256" key="3">
    <source>
        <dbReference type="SAM" id="SignalP"/>
    </source>
</evidence>
<feature type="signal peptide" evidence="3">
    <location>
        <begin position="1"/>
        <end position="20"/>
    </location>
</feature>
<dbReference type="EMBL" id="HBIJ01008170">
    <property type="protein sequence ID" value="CAE0365026.1"/>
    <property type="molecule type" value="Transcribed_RNA"/>
</dbReference>
<evidence type="ECO:0000256" key="1">
    <source>
        <dbReference type="SAM" id="MobiDB-lite"/>
    </source>
</evidence>
<keyword evidence="2" id="KW-0812">Transmembrane</keyword>
<gene>
    <name evidence="4" type="ORF">ALAG00032_LOCUS5765</name>
    <name evidence="5" type="ORF">ALAG00032_LOCUS5767</name>
    <name evidence="6" type="ORF">ALAG00032_LOCUS5768</name>
    <name evidence="7" type="ORF">ALAG00032_LOCUS5770</name>
</gene>
<keyword evidence="2" id="KW-0472">Membrane</keyword>
<feature type="region of interest" description="Disordered" evidence="1">
    <location>
        <begin position="49"/>
        <end position="74"/>
    </location>
</feature>
<evidence type="ECO:0000313" key="5">
    <source>
        <dbReference type="EMBL" id="CAE0365025.1"/>
    </source>
</evidence>
<evidence type="ECO:0000313" key="7">
    <source>
        <dbReference type="EMBL" id="CAE0365028.1"/>
    </source>
</evidence>
<keyword evidence="2" id="KW-1133">Transmembrane helix</keyword>
<feature type="compositionally biased region" description="Low complexity" evidence="1">
    <location>
        <begin position="195"/>
        <end position="208"/>
    </location>
</feature>
<dbReference type="EMBL" id="HBIJ01008169">
    <property type="protein sequence ID" value="CAE0365025.1"/>
    <property type="molecule type" value="Transcribed_RNA"/>
</dbReference>
<organism evidence="6">
    <name type="scientific">Aureoumbra lagunensis</name>
    <dbReference type="NCBI Taxonomy" id="44058"/>
    <lineage>
        <taxon>Eukaryota</taxon>
        <taxon>Sar</taxon>
        <taxon>Stramenopiles</taxon>
        <taxon>Ochrophyta</taxon>
        <taxon>Pelagophyceae</taxon>
        <taxon>Pelagomonadales</taxon>
        <taxon>Aureoumbra</taxon>
    </lineage>
</organism>
<sequence>MKQKVMRFVCAVAIILQVCSEESSTPIPTLESDHIFVVVPTSDVEMAAQSSPDTVANDTTTQPTLSPTIMNSTDLPTASFTPTISPTESPTLGTTVEHTPQLSTWTPTTLQPTTIKSTDIPTLSTTTEPTVLQTDTIAPTEIPTPSYTAEPTKIVSTVQPTETSTTLKMTTTPTIFSTSNSTDSVRIVTPTEEPTIKTTNTTPEPTGTLADGQNNSTTLETPVPTAFPTYNDTTTTSTAVPTLVYTGAPQSTSVPTVNTTLVSEQNNSIGTQVPTALPTFHTSTSTPTTIYTPTPQPTAVSTANSTLVSEQNNSVPTALPISNASTSIPTTVYTPTPQPTSVSTANSTSAQEHNNSVGTQLPTALPISNASTSIPTTVYTPTPQPTSIPTANSTRRPTALPTIQSSTYEQPNINITDVQNSTELPSPSTPTENPTSWYEPTSQPTVAKTSVPTITSIYTPTSSLNETIESTRGPSNDPTIWITETPTILPTPAPTALPTPLPSELPTFRQVTPEPTEASTVNQSIQPTIMRTHTPTRAQNNTATLEPTSIPYLFSASLVFDLGIRISGNSSIASVMGAAVVRAVDSIKSVDSSRLSAYNETARRRLTEENTAATLSLTGTAQTSDSDASMYIENEISSAISSGDLGSALVVEIRAANILNGLDNSTIQSGVLVNESIQMLANTVAVSVSTSAPTSTPVPTVTPIPMATLEPTAVVETTPNVTQAPTYTSTEDSGSSKKKKSALHLTPVTLMLGIGLLVLLFCVALPTLITCYRTRVPKTVVHVERYDDVPPPMELDEMTPKPKGTSLNYATVFGEDEEVEADQGEEQSPLAFRGSPDVEAPNTPLTESVPIMPPTPPSRSKEPDTPVGLVGNETSVLTAEWEQMMNDVDGGLEEEEWNEEVASLILFRSAATANVPEGFAPRAQLTTMLEARPDLTAMLGLGSLSPSDIAELFVNIKTDEEDNVSRNQFIQAVGIYRNRFGIIDMDTVDTSATPPQQHDPLRHDLPPQPPF</sequence>
<feature type="compositionally biased region" description="Polar residues" evidence="1">
    <location>
        <begin position="345"/>
        <end position="374"/>
    </location>
</feature>
<dbReference type="EMBL" id="HBIJ01008167">
    <property type="protein sequence ID" value="CAE0365023.1"/>
    <property type="molecule type" value="Transcribed_RNA"/>
</dbReference>
<evidence type="ECO:0008006" key="8">
    <source>
        <dbReference type="Google" id="ProtNLM"/>
    </source>
</evidence>
<evidence type="ECO:0000313" key="6">
    <source>
        <dbReference type="EMBL" id="CAE0365026.1"/>
    </source>
</evidence>
<feature type="transmembrane region" description="Helical" evidence="2">
    <location>
        <begin position="748"/>
        <end position="769"/>
    </location>
</feature>
<dbReference type="AlphaFoldDB" id="A0A6S8BZ12"/>
<feature type="region of interest" description="Disordered" evidence="1">
    <location>
        <begin position="272"/>
        <end position="446"/>
    </location>
</feature>
<proteinExistence type="predicted"/>
<feature type="chain" id="PRO_5036191399" description="Calmodulin" evidence="3">
    <location>
        <begin position="21"/>
        <end position="1011"/>
    </location>
</feature>